<gene>
    <name evidence="1" type="ORF">RU92_GL000647</name>
</gene>
<evidence type="ECO:0000313" key="1">
    <source>
        <dbReference type="EMBL" id="PCS20999.1"/>
    </source>
</evidence>
<dbReference type="Proteomes" id="UP000218711">
    <property type="component" value="Unassembled WGS sequence"/>
</dbReference>
<reference evidence="1 2" key="1">
    <citation type="submission" date="2014-12" db="EMBL/GenBank/DDBJ databases">
        <title>Draft genome sequences of 10 type strains of Lactococcus.</title>
        <authorList>
            <person name="Sun Z."/>
            <person name="Zhong Z."/>
            <person name="Liu W."/>
            <person name="Zhang W."/>
            <person name="Zhang H."/>
        </authorList>
    </citation>
    <scope>NUCLEOTIDE SEQUENCE [LARGE SCALE GENOMIC DNA]</scope>
    <source>
        <strain evidence="1 2">DSM 21502</strain>
    </source>
</reference>
<comment type="caution">
    <text evidence="1">The sequence shown here is derived from an EMBL/GenBank/DDBJ whole genome shotgun (WGS) entry which is preliminary data.</text>
</comment>
<organism evidence="1 2">
    <name type="scientific">Lactococcus cremoris subsp. tructae</name>
    <dbReference type="NCBI Taxonomy" id="542833"/>
    <lineage>
        <taxon>Bacteria</taxon>
        <taxon>Bacillati</taxon>
        <taxon>Bacillota</taxon>
        <taxon>Bacilli</taxon>
        <taxon>Lactobacillales</taxon>
        <taxon>Streptococcaceae</taxon>
        <taxon>Lactococcus</taxon>
    </lineage>
</organism>
<sequence>MPYAIEKAAKTADFELEVLEELEKDELQTTKEFKEDLKTLKELWLEKS</sequence>
<name>A0A2A5SYI6_LACLC</name>
<accession>A0A2A5SYI6</accession>
<dbReference type="EMBL" id="JXKC01000001">
    <property type="protein sequence ID" value="PCS20999.1"/>
    <property type="molecule type" value="Genomic_DNA"/>
</dbReference>
<proteinExistence type="predicted"/>
<evidence type="ECO:0000313" key="2">
    <source>
        <dbReference type="Proteomes" id="UP000218711"/>
    </source>
</evidence>
<protein>
    <submittedName>
        <fullName evidence="1">Uncharacterized protein</fullName>
    </submittedName>
</protein>
<dbReference type="AlphaFoldDB" id="A0A2A5SYI6"/>